<feature type="domain" description="C2H2-type" evidence="14">
    <location>
        <begin position="163"/>
        <end position="191"/>
    </location>
</feature>
<keyword evidence="7" id="KW-0862">Zinc</keyword>
<evidence type="ECO:0000256" key="10">
    <source>
        <dbReference type="ARBA" id="ARBA00023273"/>
    </source>
</evidence>
<evidence type="ECO:0000256" key="8">
    <source>
        <dbReference type="ARBA" id="ARBA00023054"/>
    </source>
</evidence>
<feature type="compositionally biased region" description="Low complexity" evidence="13">
    <location>
        <begin position="401"/>
        <end position="411"/>
    </location>
</feature>
<feature type="coiled-coil region" evidence="12">
    <location>
        <begin position="307"/>
        <end position="341"/>
    </location>
</feature>
<feature type="region of interest" description="Disordered" evidence="13">
    <location>
        <begin position="396"/>
        <end position="419"/>
    </location>
</feature>
<dbReference type="GO" id="GO:0005814">
    <property type="term" value="C:centriole"/>
    <property type="evidence" value="ECO:0007669"/>
    <property type="project" value="UniProtKB-SubCell"/>
</dbReference>
<feature type="region of interest" description="Disordered" evidence="13">
    <location>
        <begin position="624"/>
        <end position="773"/>
    </location>
</feature>
<feature type="compositionally biased region" description="Low complexity" evidence="13">
    <location>
        <begin position="812"/>
        <end position="828"/>
    </location>
</feature>
<dbReference type="Gene3D" id="3.30.160.60">
    <property type="entry name" value="Classic Zinc Finger"/>
    <property type="match status" value="1"/>
</dbReference>
<name>A0AA85JIE1_TRIRE</name>
<comment type="similarity">
    <text evidence="3">Belongs to the DZIP C2H2-type zinc-finger protein family.</text>
</comment>
<reference evidence="16" key="2">
    <citation type="submission" date="2023-11" db="UniProtKB">
        <authorList>
            <consortium name="WormBaseParasite"/>
        </authorList>
    </citation>
    <scope>IDENTIFICATION</scope>
</reference>
<reference evidence="15" key="1">
    <citation type="submission" date="2022-06" db="EMBL/GenBank/DDBJ databases">
        <authorList>
            <person name="Berger JAMES D."/>
            <person name="Berger JAMES D."/>
        </authorList>
    </citation>
    <scope>NUCLEOTIDE SEQUENCE [LARGE SCALE GENOMIC DNA]</scope>
</reference>
<evidence type="ECO:0000256" key="13">
    <source>
        <dbReference type="SAM" id="MobiDB-lite"/>
    </source>
</evidence>
<evidence type="ECO:0000256" key="7">
    <source>
        <dbReference type="ARBA" id="ARBA00022833"/>
    </source>
</evidence>
<sequence>MFEPCFNTSGGISSPQNNVQQIPPILFRKRTEKIDWRRLASIDVNRIASHVDIESLQEMLTSVTFCDITSEIDTRYIDTNFIKLFQLAQLLIEYLLYSQDYLTTSLDSLKEQNQELNKKCEKLKQQLQEKTNRLTLTRRECHRRRLLLMAQQELMDSGPQSLHKCMYCPKAFVNASFLATHIHRRHPETEMPHVNVPYSTAHMTGTVTDDMPYPHTQHLPCCGAMHPSKMSPRQMPQQTECHYTTNNNMSASLERDVRALLEQLKSVTPSLPNRSNSPVKSIGFDVDIATKGTNESDWHTQLLEEHRRDIEAMKRGFEKELHALQIQYNQTQEELYKLKCRPATSNLGELENDVSGPVFRPSRAASASGSIRRSGYNRNYDEQVEIGSHHSLQIDDKESTVHGSTVSGSTTRFVRRRSPQQAFRDTINNEGKEESEAQQVSRAMGRVLTASGGTSPTPSLNASTNMLRYSRLLDQLRSDPETLRKLRHEVEQLLIEQLNERGIKQDQNRLSTSQLNQKLNVLNKEREHLAKKHPNFMEIRDALAQHVDRLAHATIRGSTGNIIELRQRGENNQKMNFSYKAGLPPPAAYSPASLRRAGTLPLASQRVDVTSNLGVSLPILSVNNDMGSSQSNMTEGMNSLNKRPTGYFESKPRLQRSSPQLQYITEETKSESSASKQQPPSIHQQAHTTSQKYSPSHMNNNNNNNTSNNNNNNNSSINNSSSNGQQKHGTSNSPEIHFSHDQKVVTFGGQSSETNRNLAVVQSSEDDEWDSETEDLNAVAAEINKAQQLNLSNSTQKLVNPRNLEVSFYKPSNSNTTTNNNIKQGNNNASIPPNPQGIKYSLYKGQSLKTDDEDIFSVSSINGGLAEDNSLSLAPEVSPRHTKRPVGVSRSLDPSVAAAHAEASALGPRPTTRVGGINRQPITAKHTSIGSPELSNTMATSLWGTNSKAASPSTNVISVARSDGAYDEFDSDD</sequence>
<evidence type="ECO:0000256" key="1">
    <source>
        <dbReference type="ARBA" id="ARBA00004114"/>
    </source>
</evidence>
<dbReference type="InterPro" id="IPR013087">
    <property type="entry name" value="Znf_C2H2_type"/>
</dbReference>
<evidence type="ECO:0000256" key="9">
    <source>
        <dbReference type="ARBA" id="ARBA00023212"/>
    </source>
</evidence>
<keyword evidence="4" id="KW-0963">Cytoplasm</keyword>
<evidence type="ECO:0000259" key="14">
    <source>
        <dbReference type="PROSITE" id="PS50157"/>
    </source>
</evidence>
<keyword evidence="5" id="KW-0479">Metal-binding</keyword>
<keyword evidence="6 11" id="KW-0863">Zinc-finger</keyword>
<evidence type="ECO:0000256" key="3">
    <source>
        <dbReference type="ARBA" id="ARBA00009131"/>
    </source>
</evidence>
<dbReference type="PANTHER" id="PTHR21502">
    <property type="entry name" value="ZINC FINGER PROTEIN DZIP1"/>
    <property type="match status" value="1"/>
</dbReference>
<dbReference type="WBParaSite" id="TREG1_22260.1">
    <property type="protein sequence ID" value="TREG1_22260.1"/>
    <property type="gene ID" value="TREG1_22260"/>
</dbReference>
<dbReference type="Proteomes" id="UP000050795">
    <property type="component" value="Unassembled WGS sequence"/>
</dbReference>
<evidence type="ECO:0000256" key="6">
    <source>
        <dbReference type="ARBA" id="ARBA00022771"/>
    </source>
</evidence>
<feature type="region of interest" description="Disordered" evidence="13">
    <location>
        <begin position="811"/>
        <end position="834"/>
    </location>
</feature>
<organism evidence="15 16">
    <name type="scientific">Trichobilharzia regenti</name>
    <name type="common">Nasal bird schistosome</name>
    <dbReference type="NCBI Taxonomy" id="157069"/>
    <lineage>
        <taxon>Eukaryota</taxon>
        <taxon>Metazoa</taxon>
        <taxon>Spiralia</taxon>
        <taxon>Lophotrochozoa</taxon>
        <taxon>Platyhelminthes</taxon>
        <taxon>Trematoda</taxon>
        <taxon>Digenea</taxon>
        <taxon>Strigeidida</taxon>
        <taxon>Schistosomatoidea</taxon>
        <taxon>Schistosomatidae</taxon>
        <taxon>Trichobilharzia</taxon>
    </lineage>
</organism>
<dbReference type="InterPro" id="IPR032714">
    <property type="entry name" value="DZIP1_N"/>
</dbReference>
<evidence type="ECO:0000313" key="16">
    <source>
        <dbReference type="WBParaSite" id="TREG1_22260.1"/>
    </source>
</evidence>
<feature type="compositionally biased region" description="Polar residues" evidence="13">
    <location>
        <begin position="624"/>
        <end position="642"/>
    </location>
</feature>
<evidence type="ECO:0000256" key="12">
    <source>
        <dbReference type="SAM" id="Coils"/>
    </source>
</evidence>
<keyword evidence="15" id="KW-1185">Reference proteome</keyword>
<keyword evidence="9" id="KW-0206">Cytoskeleton</keyword>
<feature type="compositionally biased region" description="Polar residues" evidence="13">
    <location>
        <begin position="748"/>
        <end position="762"/>
    </location>
</feature>
<protein>
    <recommendedName>
        <fullName evidence="14">C2H2-type domain-containing protein</fullName>
    </recommendedName>
</protein>
<dbReference type="Pfam" id="PF13815">
    <property type="entry name" value="Dzip-like_N"/>
    <property type="match status" value="1"/>
</dbReference>
<feature type="compositionally biased region" description="Low complexity" evidence="13">
    <location>
        <begin position="699"/>
        <end position="723"/>
    </location>
</feature>
<dbReference type="InterPro" id="IPR058883">
    <property type="entry name" value="DZIP1_dom"/>
</dbReference>
<dbReference type="PROSITE" id="PS50157">
    <property type="entry name" value="ZINC_FINGER_C2H2_2"/>
    <property type="match status" value="1"/>
</dbReference>
<evidence type="ECO:0000313" key="15">
    <source>
        <dbReference type="Proteomes" id="UP000050795"/>
    </source>
</evidence>
<feature type="compositionally biased region" description="Polar residues" evidence="13">
    <location>
        <begin position="724"/>
        <end position="734"/>
    </location>
</feature>
<evidence type="ECO:0000256" key="2">
    <source>
        <dbReference type="ARBA" id="ARBA00004120"/>
    </source>
</evidence>
<dbReference type="GO" id="GO:0036064">
    <property type="term" value="C:ciliary basal body"/>
    <property type="evidence" value="ECO:0007669"/>
    <property type="project" value="TreeGrafter"/>
</dbReference>
<dbReference type="AlphaFoldDB" id="A0AA85JIE1"/>
<dbReference type="PANTHER" id="PTHR21502:SF3">
    <property type="entry name" value="CILIUM ASSEMBLY PROTEIN DZIP1L"/>
    <property type="match status" value="1"/>
</dbReference>
<dbReference type="GO" id="GO:0060271">
    <property type="term" value="P:cilium assembly"/>
    <property type="evidence" value="ECO:0007669"/>
    <property type="project" value="TreeGrafter"/>
</dbReference>
<dbReference type="InterPro" id="IPR051241">
    <property type="entry name" value="DZIP_RILPL"/>
</dbReference>
<dbReference type="Pfam" id="PF25977">
    <property type="entry name" value="DZIP1"/>
    <property type="match status" value="1"/>
</dbReference>
<accession>A0AA85JIE1</accession>
<dbReference type="GO" id="GO:0005737">
    <property type="term" value="C:cytoplasm"/>
    <property type="evidence" value="ECO:0007669"/>
    <property type="project" value="TreeGrafter"/>
</dbReference>
<dbReference type="PROSITE" id="PS00028">
    <property type="entry name" value="ZINC_FINGER_C2H2_1"/>
    <property type="match status" value="1"/>
</dbReference>
<feature type="compositionally biased region" description="Polar residues" evidence="13">
    <location>
        <begin position="677"/>
        <end position="698"/>
    </location>
</feature>
<evidence type="ECO:0000256" key="5">
    <source>
        <dbReference type="ARBA" id="ARBA00022723"/>
    </source>
</evidence>
<comment type="subcellular location">
    <subcellularLocation>
        <location evidence="2">Cytoplasm</location>
        <location evidence="2">Cytoskeleton</location>
        <location evidence="2">Cilium basal body</location>
    </subcellularLocation>
    <subcellularLocation>
        <location evidence="1">Cytoplasm</location>
        <location evidence="1">Cytoskeleton</location>
        <location evidence="1">Microtubule organizing center</location>
        <location evidence="1">Centrosome</location>
        <location evidence="1">Centriole</location>
    </subcellularLocation>
</comment>
<evidence type="ECO:0000256" key="4">
    <source>
        <dbReference type="ARBA" id="ARBA00022490"/>
    </source>
</evidence>
<feature type="coiled-coil region" evidence="12">
    <location>
        <begin position="99"/>
        <end position="140"/>
    </location>
</feature>
<proteinExistence type="inferred from homology"/>
<dbReference type="GO" id="GO:0008270">
    <property type="term" value="F:zinc ion binding"/>
    <property type="evidence" value="ECO:0007669"/>
    <property type="project" value="UniProtKB-KW"/>
</dbReference>
<evidence type="ECO:0000256" key="11">
    <source>
        <dbReference type="PROSITE-ProRule" id="PRU00042"/>
    </source>
</evidence>
<keyword evidence="10" id="KW-0966">Cell projection</keyword>
<keyword evidence="8 12" id="KW-0175">Coiled coil</keyword>
<feature type="compositionally biased region" description="Acidic residues" evidence="13">
    <location>
        <begin position="764"/>
        <end position="773"/>
    </location>
</feature>